<keyword evidence="2" id="KW-0813">Transport</keyword>
<dbReference type="InterPro" id="IPR001851">
    <property type="entry name" value="ABC_transp_permease"/>
</dbReference>
<dbReference type="GO" id="GO:0005886">
    <property type="term" value="C:plasma membrane"/>
    <property type="evidence" value="ECO:0007669"/>
    <property type="project" value="UniProtKB-SubCell"/>
</dbReference>
<dbReference type="EMBL" id="SOEZ01000035">
    <property type="protein sequence ID" value="TFB52446.1"/>
    <property type="molecule type" value="Genomic_DNA"/>
</dbReference>
<dbReference type="PANTHER" id="PTHR11795">
    <property type="entry name" value="BRANCHED-CHAIN AMINO ACID TRANSPORT SYSTEM PERMEASE PROTEIN LIVH"/>
    <property type="match status" value="1"/>
</dbReference>
<feature type="transmembrane region" description="Helical" evidence="10">
    <location>
        <begin position="12"/>
        <end position="34"/>
    </location>
</feature>
<keyword evidence="6" id="KW-0029">Amino-acid transport</keyword>
<feature type="transmembrane region" description="Helical" evidence="10">
    <location>
        <begin position="216"/>
        <end position="236"/>
    </location>
</feature>
<dbReference type="RefSeq" id="WP_134489282.1">
    <property type="nucleotide sequence ID" value="NZ_SOEZ01000035.1"/>
</dbReference>
<dbReference type="Pfam" id="PF02653">
    <property type="entry name" value="BPD_transp_2"/>
    <property type="match status" value="1"/>
</dbReference>
<evidence type="ECO:0000256" key="7">
    <source>
        <dbReference type="ARBA" id="ARBA00022989"/>
    </source>
</evidence>
<evidence type="ECO:0000256" key="3">
    <source>
        <dbReference type="ARBA" id="ARBA00022475"/>
    </source>
</evidence>
<dbReference type="GO" id="GO:0042941">
    <property type="term" value="P:D-alanine transmembrane transport"/>
    <property type="evidence" value="ECO:0007669"/>
    <property type="project" value="TreeGrafter"/>
</dbReference>
<feature type="transmembrane region" description="Helical" evidence="10">
    <location>
        <begin position="243"/>
        <end position="261"/>
    </location>
</feature>
<keyword evidence="5 10" id="KW-0812">Transmembrane</keyword>
<dbReference type="Proteomes" id="UP000297866">
    <property type="component" value="Unassembled WGS sequence"/>
</dbReference>
<comment type="similarity">
    <text evidence="9">Belongs to the binding-protein-dependent transport system permease family. LivHM subfamily.</text>
</comment>
<evidence type="ECO:0000256" key="6">
    <source>
        <dbReference type="ARBA" id="ARBA00022970"/>
    </source>
</evidence>
<keyword evidence="8 10" id="KW-0472">Membrane</keyword>
<keyword evidence="3" id="KW-1003">Cell membrane</keyword>
<dbReference type="GO" id="GO:0015188">
    <property type="term" value="F:L-isoleucine transmembrane transporter activity"/>
    <property type="evidence" value="ECO:0007669"/>
    <property type="project" value="TreeGrafter"/>
</dbReference>
<keyword evidence="4" id="KW-0997">Cell inner membrane</keyword>
<comment type="subcellular location">
    <subcellularLocation>
        <location evidence="1">Cell membrane</location>
        <topology evidence="1">Multi-pass membrane protein</topology>
    </subcellularLocation>
</comment>
<evidence type="ECO:0000256" key="4">
    <source>
        <dbReference type="ARBA" id="ARBA00022519"/>
    </source>
</evidence>
<evidence type="ECO:0000256" key="1">
    <source>
        <dbReference type="ARBA" id="ARBA00004651"/>
    </source>
</evidence>
<keyword evidence="12" id="KW-1185">Reference proteome</keyword>
<reference evidence="11 12" key="1">
    <citation type="submission" date="2019-03" db="EMBL/GenBank/DDBJ databases">
        <title>Genomics of glacier-inhabiting Cryobacterium strains.</title>
        <authorList>
            <person name="Liu Q."/>
            <person name="Xin Y.-H."/>
        </authorList>
    </citation>
    <scope>NUCLEOTIDE SEQUENCE [LARGE SCALE GENOMIC DNA]</scope>
    <source>
        <strain evidence="11 12">Sr47</strain>
    </source>
</reference>
<gene>
    <name evidence="11" type="ORF">E3O23_06425</name>
</gene>
<evidence type="ECO:0000256" key="5">
    <source>
        <dbReference type="ARBA" id="ARBA00022692"/>
    </source>
</evidence>
<evidence type="ECO:0000256" key="9">
    <source>
        <dbReference type="ARBA" id="ARBA00037998"/>
    </source>
</evidence>
<dbReference type="GO" id="GO:0005304">
    <property type="term" value="F:L-valine transmembrane transporter activity"/>
    <property type="evidence" value="ECO:0007669"/>
    <property type="project" value="TreeGrafter"/>
</dbReference>
<dbReference type="InterPro" id="IPR052157">
    <property type="entry name" value="BCAA_transport_permease"/>
</dbReference>
<dbReference type="AlphaFoldDB" id="A0A4R8UH77"/>
<dbReference type="GO" id="GO:0015192">
    <property type="term" value="F:L-phenylalanine transmembrane transporter activity"/>
    <property type="evidence" value="ECO:0007669"/>
    <property type="project" value="TreeGrafter"/>
</dbReference>
<evidence type="ECO:0000313" key="11">
    <source>
        <dbReference type="EMBL" id="TFB52446.1"/>
    </source>
</evidence>
<dbReference type="GO" id="GO:1903806">
    <property type="term" value="P:L-isoleucine import across plasma membrane"/>
    <property type="evidence" value="ECO:0007669"/>
    <property type="project" value="TreeGrafter"/>
</dbReference>
<accession>A0A4R8UH77</accession>
<comment type="caution">
    <text evidence="11">The sequence shown here is derived from an EMBL/GenBank/DDBJ whole genome shotgun (WGS) entry which is preliminary data.</text>
</comment>
<evidence type="ECO:0000256" key="8">
    <source>
        <dbReference type="ARBA" id="ARBA00023136"/>
    </source>
</evidence>
<feature type="transmembrane region" description="Helical" evidence="10">
    <location>
        <begin position="183"/>
        <end position="210"/>
    </location>
</feature>
<protein>
    <submittedName>
        <fullName evidence="11">Branched-chain amino acid ABC transporter permease</fullName>
    </submittedName>
</protein>
<name>A0A4R8UH77_9MICO</name>
<dbReference type="PANTHER" id="PTHR11795:SF371">
    <property type="entry name" value="HIGH-AFFINITY BRANCHED-CHAIN AMINO ACID TRANSPORT SYSTEM PERMEASE PROTEIN LIVH"/>
    <property type="match status" value="1"/>
</dbReference>
<dbReference type="OrthoDB" id="9807115at2"/>
<feature type="transmembrane region" description="Helical" evidence="10">
    <location>
        <begin position="91"/>
        <end position="108"/>
    </location>
</feature>
<evidence type="ECO:0000256" key="2">
    <source>
        <dbReference type="ARBA" id="ARBA00022448"/>
    </source>
</evidence>
<sequence>MTINYILQQLVNGLALGSIYALLAIGLTMVYGILRLINFAHGDLMMLGAYVSSIFISATVVPILLAVLIPTLLIAVMGLIVERTAYKPLRGAPEVAMLITSLGVSRLIQNSTVLALSPQPRAFSLPGDLTKTVNVGGIRFTQLDVLTFLLVIVLMVLLTLYINRSKTGMAMRASSENLQAARLIGINVNWAIGAAFVLGSALAGTAGFLWASRYGIIDPFMGFLPGVKAFVAAVIGGIGSIRGAVVGGVLLGVAEIGFVGFLPPEFSGYRDAFVFSLLLIVLLVRPNGLFGASEVERA</sequence>
<dbReference type="GO" id="GO:0015808">
    <property type="term" value="P:L-alanine transport"/>
    <property type="evidence" value="ECO:0007669"/>
    <property type="project" value="TreeGrafter"/>
</dbReference>
<organism evidence="11 12">
    <name type="scientific">Cryobacterium tagatosivorans</name>
    <dbReference type="NCBI Taxonomy" id="1259199"/>
    <lineage>
        <taxon>Bacteria</taxon>
        <taxon>Bacillati</taxon>
        <taxon>Actinomycetota</taxon>
        <taxon>Actinomycetes</taxon>
        <taxon>Micrococcales</taxon>
        <taxon>Microbacteriaceae</taxon>
        <taxon>Cryobacterium</taxon>
    </lineage>
</organism>
<dbReference type="CDD" id="cd06582">
    <property type="entry name" value="TM_PBP1_LivH_like"/>
    <property type="match status" value="1"/>
</dbReference>
<keyword evidence="7 10" id="KW-1133">Transmembrane helix</keyword>
<evidence type="ECO:0000256" key="10">
    <source>
        <dbReference type="SAM" id="Phobius"/>
    </source>
</evidence>
<feature type="transmembrane region" description="Helical" evidence="10">
    <location>
        <begin position="145"/>
        <end position="162"/>
    </location>
</feature>
<feature type="transmembrane region" description="Helical" evidence="10">
    <location>
        <begin position="54"/>
        <end position="79"/>
    </location>
</feature>
<evidence type="ECO:0000313" key="12">
    <source>
        <dbReference type="Proteomes" id="UP000297866"/>
    </source>
</evidence>
<dbReference type="GO" id="GO:0015190">
    <property type="term" value="F:L-leucine transmembrane transporter activity"/>
    <property type="evidence" value="ECO:0007669"/>
    <property type="project" value="TreeGrafter"/>
</dbReference>
<feature type="transmembrane region" description="Helical" evidence="10">
    <location>
        <begin position="273"/>
        <end position="292"/>
    </location>
</feature>
<proteinExistence type="inferred from homology"/>